<evidence type="ECO:0000313" key="6">
    <source>
        <dbReference type="Proteomes" id="UP000199361"/>
    </source>
</evidence>
<dbReference type="SMART" id="SM01134">
    <property type="entry name" value="DeoRC"/>
    <property type="match status" value="1"/>
</dbReference>
<evidence type="ECO:0000256" key="3">
    <source>
        <dbReference type="ARBA" id="ARBA00023163"/>
    </source>
</evidence>
<evidence type="ECO:0000256" key="2">
    <source>
        <dbReference type="ARBA" id="ARBA00023125"/>
    </source>
</evidence>
<dbReference type="SUPFAM" id="SSF46785">
    <property type="entry name" value="Winged helix' DNA-binding domain"/>
    <property type="match status" value="1"/>
</dbReference>
<dbReference type="PROSITE" id="PS00894">
    <property type="entry name" value="HTH_DEOR_1"/>
    <property type="match status" value="1"/>
</dbReference>
<gene>
    <name evidence="5" type="ORF">SAMN05421811_12288</name>
</gene>
<dbReference type="STRING" id="568860.SAMN05421811_12288"/>
<dbReference type="EMBL" id="FOHX01000022">
    <property type="protein sequence ID" value="SEU43902.1"/>
    <property type="molecule type" value="Genomic_DNA"/>
</dbReference>
<keyword evidence="1" id="KW-0805">Transcription regulation</keyword>
<dbReference type="GO" id="GO:0003700">
    <property type="term" value="F:DNA-binding transcription factor activity"/>
    <property type="evidence" value="ECO:0007669"/>
    <property type="project" value="InterPro"/>
</dbReference>
<dbReference type="Proteomes" id="UP000199361">
    <property type="component" value="Unassembled WGS sequence"/>
</dbReference>
<sequence>MSETKHGPGSKRAQRQADIAEYVLQQGSATAVDLAERFAVSTMTIHRDLDELERQRIVRKHRGGVSVQPSSIFESNVAYRMRSAVREKRALARRARELVEPGMAIMIDGSTTTLELARLLDDDIPLTVVTNFMGAINVLRDLPNIRLIALGGEWYRPHESFLGVPCLEAIDALRVDLLFASISAVSGGFTYHQEQEVVLVKQAMMRAARRSVLMVDHTKLDRVALHRVAPLPAWDLVLTDDAAPERTLQELRDQGIPYEVVPSEPG</sequence>
<dbReference type="SMART" id="SM00420">
    <property type="entry name" value="HTH_DEOR"/>
    <property type="match status" value="1"/>
</dbReference>
<dbReference type="AlphaFoldDB" id="A0A1I0LQD7"/>
<dbReference type="InterPro" id="IPR037171">
    <property type="entry name" value="NagB/RpiA_transferase-like"/>
</dbReference>
<evidence type="ECO:0000259" key="4">
    <source>
        <dbReference type="PROSITE" id="PS51000"/>
    </source>
</evidence>
<dbReference type="InterPro" id="IPR014036">
    <property type="entry name" value="DeoR-like_C"/>
</dbReference>
<name>A0A1I0LQD7_9ACTN</name>
<organism evidence="5 6">
    <name type="scientific">Nonomuraea wenchangensis</name>
    <dbReference type="NCBI Taxonomy" id="568860"/>
    <lineage>
        <taxon>Bacteria</taxon>
        <taxon>Bacillati</taxon>
        <taxon>Actinomycetota</taxon>
        <taxon>Actinomycetes</taxon>
        <taxon>Streptosporangiales</taxon>
        <taxon>Streptosporangiaceae</taxon>
        <taxon>Nonomuraea</taxon>
    </lineage>
</organism>
<dbReference type="PANTHER" id="PTHR30363">
    <property type="entry name" value="HTH-TYPE TRANSCRIPTIONAL REGULATOR SRLR-RELATED"/>
    <property type="match status" value="1"/>
</dbReference>
<proteinExistence type="predicted"/>
<keyword evidence="6" id="KW-1185">Reference proteome</keyword>
<protein>
    <submittedName>
        <fullName evidence="5">DNA-binding transcriptional regulator of sugar metabolism, DeoR/GlpR family</fullName>
    </submittedName>
</protein>
<accession>A0A1I0LQD7</accession>
<dbReference type="PANTHER" id="PTHR30363:SF8">
    <property type="entry name" value="DEOXYRIBOSE OPERON REPRESSOR"/>
    <property type="match status" value="1"/>
</dbReference>
<dbReference type="PROSITE" id="PS51000">
    <property type="entry name" value="HTH_DEOR_2"/>
    <property type="match status" value="1"/>
</dbReference>
<keyword evidence="2 5" id="KW-0238">DNA-binding</keyword>
<feature type="domain" description="HTH deoR-type" evidence="4">
    <location>
        <begin position="12"/>
        <end position="67"/>
    </location>
</feature>
<dbReference type="OrthoDB" id="7688673at2"/>
<dbReference type="InterPro" id="IPR036388">
    <property type="entry name" value="WH-like_DNA-bd_sf"/>
</dbReference>
<dbReference type="Pfam" id="PF00455">
    <property type="entry name" value="DeoRC"/>
    <property type="match status" value="1"/>
</dbReference>
<evidence type="ECO:0000313" key="5">
    <source>
        <dbReference type="EMBL" id="SEU43902.1"/>
    </source>
</evidence>
<evidence type="ECO:0000256" key="1">
    <source>
        <dbReference type="ARBA" id="ARBA00023015"/>
    </source>
</evidence>
<dbReference type="PRINTS" id="PR00037">
    <property type="entry name" value="HTHLACR"/>
</dbReference>
<dbReference type="SUPFAM" id="SSF100950">
    <property type="entry name" value="NagB/RpiA/CoA transferase-like"/>
    <property type="match status" value="1"/>
</dbReference>
<dbReference type="Pfam" id="PF08220">
    <property type="entry name" value="HTH_DeoR"/>
    <property type="match status" value="1"/>
</dbReference>
<dbReference type="InterPro" id="IPR036390">
    <property type="entry name" value="WH_DNA-bd_sf"/>
</dbReference>
<dbReference type="GO" id="GO:0003677">
    <property type="term" value="F:DNA binding"/>
    <property type="evidence" value="ECO:0007669"/>
    <property type="project" value="UniProtKB-KW"/>
</dbReference>
<reference evidence="5 6" key="1">
    <citation type="submission" date="2016-10" db="EMBL/GenBank/DDBJ databases">
        <authorList>
            <person name="de Groot N.N."/>
        </authorList>
    </citation>
    <scope>NUCLEOTIDE SEQUENCE [LARGE SCALE GENOMIC DNA]</scope>
    <source>
        <strain evidence="5 6">CGMCC 4.5598</strain>
    </source>
</reference>
<keyword evidence="3" id="KW-0804">Transcription</keyword>
<dbReference type="Gene3D" id="3.40.50.1360">
    <property type="match status" value="1"/>
</dbReference>
<dbReference type="InterPro" id="IPR018356">
    <property type="entry name" value="Tscrpt_reg_HTH_DeoR_CS"/>
</dbReference>
<dbReference type="RefSeq" id="WP_091092984.1">
    <property type="nucleotide sequence ID" value="NZ_FOHX01000022.1"/>
</dbReference>
<dbReference type="InterPro" id="IPR001034">
    <property type="entry name" value="DeoR_HTH"/>
</dbReference>
<dbReference type="Gene3D" id="1.10.10.10">
    <property type="entry name" value="Winged helix-like DNA-binding domain superfamily/Winged helix DNA-binding domain"/>
    <property type="match status" value="1"/>
</dbReference>
<dbReference type="InterPro" id="IPR050313">
    <property type="entry name" value="Carb_Metab_HTH_regulators"/>
</dbReference>